<organism evidence="7 8">
    <name type="scientific">Sphingomonas mollis</name>
    <dbReference type="NCBI Taxonomy" id="2795726"/>
    <lineage>
        <taxon>Bacteria</taxon>
        <taxon>Pseudomonadati</taxon>
        <taxon>Pseudomonadota</taxon>
        <taxon>Alphaproteobacteria</taxon>
        <taxon>Sphingomonadales</taxon>
        <taxon>Sphingomonadaceae</taxon>
        <taxon>Sphingomonas</taxon>
    </lineage>
</organism>
<comment type="subcellular location">
    <subcellularLocation>
        <location evidence="3">Cytoplasm</location>
    </subcellularLocation>
</comment>
<feature type="region of interest" description="Disordered" evidence="4">
    <location>
        <begin position="167"/>
        <end position="193"/>
    </location>
</feature>
<feature type="compositionally biased region" description="Acidic residues" evidence="4">
    <location>
        <begin position="171"/>
        <end position="184"/>
    </location>
</feature>
<keyword evidence="8" id="KW-1185">Reference proteome</keyword>
<evidence type="ECO:0000256" key="3">
    <source>
        <dbReference type="HAMAP-Rule" id="MF_01077"/>
    </source>
</evidence>
<evidence type="ECO:0000259" key="6">
    <source>
        <dbReference type="Pfam" id="PF17384"/>
    </source>
</evidence>
<evidence type="ECO:0000313" key="8">
    <source>
        <dbReference type="Proteomes" id="UP000640426"/>
    </source>
</evidence>
<dbReference type="RefSeq" id="WP_199037812.1">
    <property type="nucleotide sequence ID" value="NZ_JAELXS010000005.1"/>
</dbReference>
<dbReference type="InterPro" id="IPR035956">
    <property type="entry name" value="RimP_N_sf"/>
</dbReference>
<comment type="similarity">
    <text evidence="3">Belongs to the RimP family.</text>
</comment>
<dbReference type="NCBIfam" id="NF011229">
    <property type="entry name" value="PRK14636.1"/>
    <property type="match status" value="1"/>
</dbReference>
<dbReference type="Proteomes" id="UP000640426">
    <property type="component" value="Unassembled WGS sequence"/>
</dbReference>
<feature type="domain" description="Ribosome maturation factor RimP C-terminal" evidence="6">
    <location>
        <begin position="92"/>
        <end position="156"/>
    </location>
</feature>
<keyword evidence="2 3" id="KW-0690">Ribosome biogenesis</keyword>
<feature type="domain" description="Ribosome maturation factor RimP N-terminal" evidence="5">
    <location>
        <begin position="10"/>
        <end position="89"/>
    </location>
</feature>
<comment type="caution">
    <text evidence="7">The sequence shown here is derived from an EMBL/GenBank/DDBJ whole genome shotgun (WGS) entry which is preliminary data.</text>
</comment>
<evidence type="ECO:0000313" key="7">
    <source>
        <dbReference type="EMBL" id="MBJ6122301.1"/>
    </source>
</evidence>
<dbReference type="Pfam" id="PF17384">
    <property type="entry name" value="DUF150_C"/>
    <property type="match status" value="1"/>
</dbReference>
<dbReference type="PANTHER" id="PTHR33867:SF1">
    <property type="entry name" value="RIBOSOME MATURATION FACTOR RIMP"/>
    <property type="match status" value="1"/>
</dbReference>
<accession>A0ABS0XQI5</accession>
<dbReference type="InterPro" id="IPR028998">
    <property type="entry name" value="RimP_C"/>
</dbReference>
<protein>
    <recommendedName>
        <fullName evidence="3">Ribosome maturation factor RimP</fullName>
    </recommendedName>
</protein>
<sequence>MVDIAALSALIEPEAKALGFELVRVKMTGGKSDPTLQIMAERPDTRQLMLDDCSALSHRVSDMLDALEAEGRDPIEEAYRLEVSSPGIDRPLTRLSDFSDWAGHEARIRLVEPIEGRKQLTGEIVGVEGDRITIDLGKHGRTVIGFADIDNAKLTMTDKLIAATAPLSSEGADEFEDAPDDIDVDPATAEDKH</sequence>
<reference evidence="8" key="1">
    <citation type="submission" date="2020-12" db="EMBL/GenBank/DDBJ databases">
        <title>Hymenobacter sp.</title>
        <authorList>
            <person name="Kim M.K."/>
        </authorList>
    </citation>
    <scope>NUCLEOTIDE SEQUENCE [LARGE SCALE GENOMIC DNA]</scope>
    <source>
        <strain evidence="8">BT553</strain>
    </source>
</reference>
<evidence type="ECO:0000256" key="4">
    <source>
        <dbReference type="SAM" id="MobiDB-lite"/>
    </source>
</evidence>
<dbReference type="InterPro" id="IPR003728">
    <property type="entry name" value="Ribosome_maturation_RimP"/>
</dbReference>
<dbReference type="Gene3D" id="3.30.300.70">
    <property type="entry name" value="RimP-like superfamily, N-terminal"/>
    <property type="match status" value="1"/>
</dbReference>
<keyword evidence="1 3" id="KW-0963">Cytoplasm</keyword>
<proteinExistence type="inferred from homology"/>
<dbReference type="EMBL" id="JAELXS010000005">
    <property type="protein sequence ID" value="MBJ6122301.1"/>
    <property type="molecule type" value="Genomic_DNA"/>
</dbReference>
<name>A0ABS0XQI5_9SPHN</name>
<evidence type="ECO:0000259" key="5">
    <source>
        <dbReference type="Pfam" id="PF02576"/>
    </source>
</evidence>
<dbReference type="Pfam" id="PF02576">
    <property type="entry name" value="RimP_N"/>
    <property type="match status" value="1"/>
</dbReference>
<dbReference type="HAMAP" id="MF_01077">
    <property type="entry name" value="RimP"/>
    <property type="match status" value="1"/>
</dbReference>
<evidence type="ECO:0000256" key="2">
    <source>
        <dbReference type="ARBA" id="ARBA00022517"/>
    </source>
</evidence>
<dbReference type="PANTHER" id="PTHR33867">
    <property type="entry name" value="RIBOSOME MATURATION FACTOR RIMP"/>
    <property type="match status" value="1"/>
</dbReference>
<gene>
    <name evidence="3 7" type="primary">rimP</name>
    <name evidence="7" type="ORF">JAO74_10910</name>
</gene>
<dbReference type="SUPFAM" id="SSF74942">
    <property type="entry name" value="YhbC-like, C-terminal domain"/>
    <property type="match status" value="1"/>
</dbReference>
<dbReference type="CDD" id="cd01734">
    <property type="entry name" value="YlxS_C"/>
    <property type="match status" value="1"/>
</dbReference>
<dbReference type="InterPro" id="IPR036847">
    <property type="entry name" value="RimP_C_sf"/>
</dbReference>
<dbReference type="SUPFAM" id="SSF75420">
    <property type="entry name" value="YhbC-like, N-terminal domain"/>
    <property type="match status" value="1"/>
</dbReference>
<dbReference type="InterPro" id="IPR028989">
    <property type="entry name" value="RimP_N"/>
</dbReference>
<evidence type="ECO:0000256" key="1">
    <source>
        <dbReference type="ARBA" id="ARBA00022490"/>
    </source>
</evidence>
<comment type="function">
    <text evidence="3">Required for maturation of 30S ribosomal subunits.</text>
</comment>
<dbReference type="Gene3D" id="2.30.30.180">
    <property type="entry name" value="Ribosome maturation factor RimP, C-terminal domain"/>
    <property type="match status" value="1"/>
</dbReference>